<feature type="non-terminal residue" evidence="2">
    <location>
        <position position="119"/>
    </location>
</feature>
<dbReference type="AlphaFoldDB" id="A0AAW9I7M3"/>
<dbReference type="Pfam" id="PF02852">
    <property type="entry name" value="Pyr_redox_dim"/>
    <property type="match status" value="1"/>
</dbReference>
<evidence type="ECO:0000313" key="2">
    <source>
        <dbReference type="EMBL" id="MDZ4910905.1"/>
    </source>
</evidence>
<evidence type="ECO:0000259" key="1">
    <source>
        <dbReference type="Pfam" id="PF02852"/>
    </source>
</evidence>
<protein>
    <submittedName>
        <fullName evidence="2">CoA-disulfide reductase</fullName>
    </submittedName>
</protein>
<dbReference type="SUPFAM" id="SSF55424">
    <property type="entry name" value="FAD/NAD-linked reductases, dimerisation (C-terminal) domain"/>
    <property type="match status" value="1"/>
</dbReference>
<reference evidence="2" key="1">
    <citation type="submission" date="2019-11" db="EMBL/GenBank/DDBJ databases">
        <title>Characterization of Clostridium perfringens isolates from swine manure treated agricultural soils.</title>
        <authorList>
            <person name="Wushke S.T."/>
        </authorList>
    </citation>
    <scope>NUCLEOTIDE SEQUENCE</scope>
    <source>
        <strain evidence="2">X94</strain>
    </source>
</reference>
<sequence>DMYVPLATGANKLGRIVGENLGGIESSFPGSLASSCIKVLDMEAAVTGLTEEKAKSLDLDYKTKCITNYNQTHYYPGREKLLVKLVYDAKTNVILGGQIAGYKDAVQRSNVIATAITAG</sequence>
<dbReference type="Proteomes" id="UP001288778">
    <property type="component" value="Unassembled WGS sequence"/>
</dbReference>
<comment type="caution">
    <text evidence="2">The sequence shown here is derived from an EMBL/GenBank/DDBJ whole genome shotgun (WGS) entry which is preliminary data.</text>
</comment>
<accession>A0AAW9I7M3</accession>
<dbReference type="InterPro" id="IPR004099">
    <property type="entry name" value="Pyr_nucl-diS_OxRdtase_dimer"/>
</dbReference>
<dbReference type="Gene3D" id="3.50.50.60">
    <property type="entry name" value="FAD/NAD(P)-binding domain"/>
    <property type="match status" value="2"/>
</dbReference>
<dbReference type="InterPro" id="IPR036188">
    <property type="entry name" value="FAD/NAD-bd_sf"/>
</dbReference>
<proteinExistence type="predicted"/>
<organism evidence="2 3">
    <name type="scientific">Clostridium perfringens</name>
    <dbReference type="NCBI Taxonomy" id="1502"/>
    <lineage>
        <taxon>Bacteria</taxon>
        <taxon>Bacillati</taxon>
        <taxon>Bacillota</taxon>
        <taxon>Clostridia</taxon>
        <taxon>Eubacteriales</taxon>
        <taxon>Clostridiaceae</taxon>
        <taxon>Clostridium</taxon>
    </lineage>
</organism>
<name>A0AAW9I7M3_CLOPF</name>
<feature type="non-terminal residue" evidence="2">
    <location>
        <position position="1"/>
    </location>
</feature>
<dbReference type="EMBL" id="WNUI01000906">
    <property type="protein sequence ID" value="MDZ4910905.1"/>
    <property type="molecule type" value="Genomic_DNA"/>
</dbReference>
<feature type="domain" description="Pyridine nucleotide-disulphide oxidoreductase dimerisation" evidence="1">
    <location>
        <begin position="37"/>
        <end position="119"/>
    </location>
</feature>
<dbReference type="InterPro" id="IPR016156">
    <property type="entry name" value="FAD/NAD-linked_Rdtase_dimer_sf"/>
</dbReference>
<gene>
    <name evidence="2" type="ORF">GNF68_18315</name>
</gene>
<evidence type="ECO:0000313" key="3">
    <source>
        <dbReference type="Proteomes" id="UP001288778"/>
    </source>
</evidence>